<dbReference type="Proteomes" id="UP000623269">
    <property type="component" value="Unassembled WGS sequence"/>
</dbReference>
<evidence type="ECO:0000313" key="13">
    <source>
        <dbReference type="EMBL" id="MBH1941400.1"/>
    </source>
</evidence>
<dbReference type="GO" id="GO:0016740">
    <property type="term" value="F:transferase activity"/>
    <property type="evidence" value="ECO:0007669"/>
    <property type="project" value="UniProtKB-UniRule"/>
</dbReference>
<evidence type="ECO:0000256" key="4">
    <source>
        <dbReference type="ARBA" id="ARBA00022679"/>
    </source>
</evidence>
<keyword evidence="12" id="KW-1133">Transmembrane helix</keyword>
<dbReference type="AlphaFoldDB" id="A0A8J7H3E8"/>
<dbReference type="PIRSF" id="PIRSF006268">
    <property type="entry name" value="ApbE"/>
    <property type="match status" value="1"/>
</dbReference>
<sequence>MILKIQIPFIQKKHGKHALCSFTGLLPNDQTHILTKYKNKKKLKKHRITFLFILVSVLMFWSCSRLNPIERSKENTSAYITKTAFLLNTVVTITIYDKQEESLLDESMDLIRHYEKIYSRTAKDSELYALNHSMVPFNGKTRQISNELSQLLAYGLSYSKLSEGAFDISTAPISSLWNFTGLSPILPSEDDINNALQLVNYEFIQLNGNELSFSKENIRIDLGAIAKGYIADRVKEYLQSKNVKSAMINLGGNILCIGNKPDGSPFHIGIQKPFADRNETIEVMKLSDVSVVSSGIYERFFSLDGKLYHHILNPETGYPYENDLISVTIISNKSVDGDGLSTSCFALGLEKGLKLLADIPDTYGVFITKDYEIIYSEGFHDAIELVR</sequence>
<evidence type="ECO:0000256" key="3">
    <source>
        <dbReference type="ARBA" id="ARBA00022630"/>
    </source>
</evidence>
<evidence type="ECO:0000256" key="6">
    <source>
        <dbReference type="ARBA" id="ARBA00022827"/>
    </source>
</evidence>
<proteinExistence type="inferred from homology"/>
<evidence type="ECO:0000256" key="1">
    <source>
        <dbReference type="ARBA" id="ARBA00011955"/>
    </source>
</evidence>
<evidence type="ECO:0000256" key="7">
    <source>
        <dbReference type="ARBA" id="ARBA00022842"/>
    </source>
</evidence>
<evidence type="ECO:0000256" key="2">
    <source>
        <dbReference type="ARBA" id="ARBA00016337"/>
    </source>
</evidence>
<evidence type="ECO:0000256" key="8">
    <source>
        <dbReference type="ARBA" id="ARBA00031306"/>
    </source>
</evidence>
<dbReference type="GO" id="GO:0046872">
    <property type="term" value="F:metal ion binding"/>
    <property type="evidence" value="ECO:0007669"/>
    <property type="project" value="UniProtKB-UniRule"/>
</dbReference>
<keyword evidence="12" id="KW-0812">Transmembrane</keyword>
<evidence type="ECO:0000313" key="14">
    <source>
        <dbReference type="Proteomes" id="UP000623269"/>
    </source>
</evidence>
<keyword evidence="4 10" id="KW-0808">Transferase</keyword>
<dbReference type="PANTHER" id="PTHR30040">
    <property type="entry name" value="THIAMINE BIOSYNTHESIS LIPOPROTEIN APBE"/>
    <property type="match status" value="1"/>
</dbReference>
<keyword evidence="6 10" id="KW-0274">FAD</keyword>
<dbReference type="Pfam" id="PF02424">
    <property type="entry name" value="ApbE"/>
    <property type="match status" value="1"/>
</dbReference>
<dbReference type="InterPro" id="IPR024932">
    <property type="entry name" value="ApbE"/>
</dbReference>
<comment type="cofactor">
    <cofactor evidence="11">
        <name>Mg(2+)</name>
        <dbReference type="ChEBI" id="CHEBI:18420"/>
    </cofactor>
    <cofactor evidence="11">
        <name>Mn(2+)</name>
        <dbReference type="ChEBI" id="CHEBI:29035"/>
    </cofactor>
    <text evidence="11">Magnesium. Can also use manganese.</text>
</comment>
<dbReference type="Gene3D" id="3.10.520.10">
    <property type="entry name" value="ApbE-like domains"/>
    <property type="match status" value="1"/>
</dbReference>
<dbReference type="InterPro" id="IPR003374">
    <property type="entry name" value="ApbE-like_sf"/>
</dbReference>
<keyword evidence="12" id="KW-0472">Membrane</keyword>
<keyword evidence="3 10" id="KW-0285">Flavoprotein</keyword>
<keyword evidence="7 10" id="KW-0460">Magnesium</keyword>
<feature type="binding site" evidence="11">
    <location>
        <position position="338"/>
    </location>
    <ligand>
        <name>Mg(2+)</name>
        <dbReference type="ChEBI" id="CHEBI:18420"/>
    </ligand>
</feature>
<name>A0A8J7H3E8_9FIRM</name>
<dbReference type="PANTHER" id="PTHR30040:SF2">
    <property type="entry name" value="FAD:PROTEIN FMN TRANSFERASE"/>
    <property type="match status" value="1"/>
</dbReference>
<reference evidence="13" key="1">
    <citation type="submission" date="2020-12" db="EMBL/GenBank/DDBJ databases">
        <title>M. sibirica DSM 26468T genome.</title>
        <authorList>
            <person name="Thieme N."/>
            <person name="Rettenmaier R."/>
            <person name="Zverlov V."/>
            <person name="Liebl W."/>
        </authorList>
    </citation>
    <scope>NUCLEOTIDE SEQUENCE</scope>
    <source>
        <strain evidence="13">DSM 26468</strain>
    </source>
</reference>
<organism evidence="13 14">
    <name type="scientific">Mobilitalea sibirica</name>
    <dbReference type="NCBI Taxonomy" id="1462919"/>
    <lineage>
        <taxon>Bacteria</taxon>
        <taxon>Bacillati</taxon>
        <taxon>Bacillota</taxon>
        <taxon>Clostridia</taxon>
        <taxon>Lachnospirales</taxon>
        <taxon>Lachnospiraceae</taxon>
        <taxon>Mobilitalea</taxon>
    </lineage>
</organism>
<feature type="binding site" evidence="11">
    <location>
        <position position="224"/>
    </location>
    <ligand>
        <name>Mg(2+)</name>
        <dbReference type="ChEBI" id="CHEBI:18420"/>
    </ligand>
</feature>
<feature type="binding site" evidence="11">
    <location>
        <position position="342"/>
    </location>
    <ligand>
        <name>Mg(2+)</name>
        <dbReference type="ChEBI" id="CHEBI:18420"/>
    </ligand>
</feature>
<evidence type="ECO:0000256" key="10">
    <source>
        <dbReference type="PIRNR" id="PIRNR006268"/>
    </source>
</evidence>
<accession>A0A8J7H3E8</accession>
<keyword evidence="14" id="KW-1185">Reference proteome</keyword>
<comment type="caution">
    <text evidence="13">The sequence shown here is derived from an EMBL/GenBank/DDBJ whole genome shotgun (WGS) entry which is preliminary data.</text>
</comment>
<dbReference type="EMBL" id="JAEAGR010000011">
    <property type="protein sequence ID" value="MBH1941400.1"/>
    <property type="molecule type" value="Genomic_DNA"/>
</dbReference>
<keyword evidence="5 10" id="KW-0479">Metal-binding</keyword>
<comment type="catalytic activity">
    <reaction evidence="9 10">
        <text>L-threonyl-[protein] + FAD = FMN-L-threonyl-[protein] + AMP + H(+)</text>
        <dbReference type="Rhea" id="RHEA:36847"/>
        <dbReference type="Rhea" id="RHEA-COMP:11060"/>
        <dbReference type="Rhea" id="RHEA-COMP:11061"/>
        <dbReference type="ChEBI" id="CHEBI:15378"/>
        <dbReference type="ChEBI" id="CHEBI:30013"/>
        <dbReference type="ChEBI" id="CHEBI:57692"/>
        <dbReference type="ChEBI" id="CHEBI:74257"/>
        <dbReference type="ChEBI" id="CHEBI:456215"/>
        <dbReference type="EC" id="2.7.1.180"/>
    </reaction>
</comment>
<evidence type="ECO:0000256" key="12">
    <source>
        <dbReference type="SAM" id="Phobius"/>
    </source>
</evidence>
<comment type="similarity">
    <text evidence="10">Belongs to the ApbE family.</text>
</comment>
<evidence type="ECO:0000256" key="11">
    <source>
        <dbReference type="PIRSR" id="PIRSR006268-2"/>
    </source>
</evidence>
<evidence type="ECO:0000256" key="5">
    <source>
        <dbReference type="ARBA" id="ARBA00022723"/>
    </source>
</evidence>
<dbReference type="SUPFAM" id="SSF143631">
    <property type="entry name" value="ApbE-like"/>
    <property type="match status" value="1"/>
</dbReference>
<feature type="transmembrane region" description="Helical" evidence="12">
    <location>
        <begin position="48"/>
        <end position="67"/>
    </location>
</feature>
<protein>
    <recommendedName>
        <fullName evidence="2 10">FAD:protein FMN transferase</fullName>
        <ecNumber evidence="1 10">2.7.1.180</ecNumber>
    </recommendedName>
    <alternativeName>
        <fullName evidence="8 10">Flavin transferase</fullName>
    </alternativeName>
</protein>
<evidence type="ECO:0000256" key="9">
    <source>
        <dbReference type="ARBA" id="ARBA00048540"/>
    </source>
</evidence>
<gene>
    <name evidence="13" type="ORF">I5677_10900</name>
</gene>
<dbReference type="EC" id="2.7.1.180" evidence="1 10"/>